<keyword evidence="4" id="KW-0408">Iron</keyword>
<accession>D0LUM5</accession>
<keyword evidence="3" id="KW-0560">Oxidoreductase</keyword>
<gene>
    <name evidence="8" type="ordered locus">Hoch_1361</name>
</gene>
<dbReference type="GO" id="GO:0051537">
    <property type="term" value="F:2 iron, 2 sulfur cluster binding"/>
    <property type="evidence" value="ECO:0007669"/>
    <property type="project" value="UniProtKB-KW"/>
</dbReference>
<dbReference type="STRING" id="502025.Hoch_1361"/>
<evidence type="ECO:0000313" key="9">
    <source>
        <dbReference type="Proteomes" id="UP000001880"/>
    </source>
</evidence>
<keyword evidence="2" id="KW-0479">Metal-binding</keyword>
<dbReference type="PROSITE" id="PS51085">
    <property type="entry name" value="2FE2S_FER_2"/>
    <property type="match status" value="1"/>
</dbReference>
<dbReference type="Pfam" id="PF01799">
    <property type="entry name" value="Fer2_2"/>
    <property type="match status" value="1"/>
</dbReference>
<dbReference type="PANTHER" id="PTHR44379:SF5">
    <property type="entry name" value="OXIDOREDUCTASE WITH IRON-SULFUR SUBUNIT"/>
    <property type="match status" value="1"/>
</dbReference>
<dbReference type="AlphaFoldDB" id="D0LUM5"/>
<dbReference type="InterPro" id="IPR001041">
    <property type="entry name" value="2Fe-2S_ferredoxin-type"/>
</dbReference>
<dbReference type="InterPro" id="IPR006058">
    <property type="entry name" value="2Fe2S_fd_BS"/>
</dbReference>
<dbReference type="SUPFAM" id="SSF54292">
    <property type="entry name" value="2Fe-2S ferredoxin-like"/>
    <property type="match status" value="1"/>
</dbReference>
<proteinExistence type="predicted"/>
<keyword evidence="9" id="KW-1185">Reference proteome</keyword>
<evidence type="ECO:0000256" key="6">
    <source>
        <dbReference type="SAM" id="MobiDB-lite"/>
    </source>
</evidence>
<dbReference type="InterPro" id="IPR051452">
    <property type="entry name" value="Diverse_Oxidoreductases"/>
</dbReference>
<sequence length="174" mass="18147">MSDRIPVSLTVNGETRTLELAPERTLLDVLRLELGLTGVRRGCDQGSCGACMVLVDEQPIFSCLSLAVSLGGRAITTVEALAADGTLHPVQEALVEQGAVQCGFCMSGIVIAAKALLERNPNPTVNQVRRALGSNICRCTGYVKVVDAIASVGQQSGPQSGEEPVQSSGKGEQP</sequence>
<organism evidence="8 9">
    <name type="scientific">Haliangium ochraceum (strain DSM 14365 / JCM 11303 / SMP-2)</name>
    <dbReference type="NCBI Taxonomy" id="502025"/>
    <lineage>
        <taxon>Bacteria</taxon>
        <taxon>Pseudomonadati</taxon>
        <taxon>Myxococcota</taxon>
        <taxon>Polyangia</taxon>
        <taxon>Haliangiales</taxon>
        <taxon>Kofleriaceae</taxon>
        <taxon>Haliangium</taxon>
    </lineage>
</organism>
<dbReference type="Pfam" id="PF00111">
    <property type="entry name" value="Fer2"/>
    <property type="match status" value="1"/>
</dbReference>
<protein>
    <submittedName>
        <fullName evidence="8">(2Fe-2S)-binding domain protein</fullName>
    </submittedName>
</protein>
<dbReference type="CDD" id="cd00207">
    <property type="entry name" value="fer2"/>
    <property type="match status" value="1"/>
</dbReference>
<evidence type="ECO:0000256" key="4">
    <source>
        <dbReference type="ARBA" id="ARBA00023004"/>
    </source>
</evidence>
<dbReference type="GO" id="GO:0046872">
    <property type="term" value="F:metal ion binding"/>
    <property type="evidence" value="ECO:0007669"/>
    <property type="project" value="UniProtKB-KW"/>
</dbReference>
<evidence type="ECO:0000256" key="1">
    <source>
        <dbReference type="ARBA" id="ARBA00022714"/>
    </source>
</evidence>
<dbReference type="InterPro" id="IPR036884">
    <property type="entry name" value="2Fe-2S-bd_dom_sf"/>
</dbReference>
<evidence type="ECO:0000256" key="3">
    <source>
        <dbReference type="ARBA" id="ARBA00023002"/>
    </source>
</evidence>
<dbReference type="InterPro" id="IPR012675">
    <property type="entry name" value="Beta-grasp_dom_sf"/>
</dbReference>
<dbReference type="OrthoDB" id="9775084at2"/>
<dbReference type="PANTHER" id="PTHR44379">
    <property type="entry name" value="OXIDOREDUCTASE WITH IRON-SULFUR SUBUNIT"/>
    <property type="match status" value="1"/>
</dbReference>
<dbReference type="eggNOG" id="COG2080">
    <property type="taxonomic scope" value="Bacteria"/>
</dbReference>
<evidence type="ECO:0000256" key="5">
    <source>
        <dbReference type="ARBA" id="ARBA00023014"/>
    </source>
</evidence>
<dbReference type="Gene3D" id="3.10.20.30">
    <property type="match status" value="1"/>
</dbReference>
<dbReference type="FunFam" id="3.10.20.30:FF:000020">
    <property type="entry name" value="Xanthine dehydrogenase iron-sulfur subunit"/>
    <property type="match status" value="1"/>
</dbReference>
<keyword evidence="1" id="KW-0001">2Fe-2S</keyword>
<name>D0LUM5_HALO1</name>
<dbReference type="HOGENOM" id="CLU_052511_3_1_7"/>
<dbReference type="PROSITE" id="PS00197">
    <property type="entry name" value="2FE2S_FER_1"/>
    <property type="match status" value="1"/>
</dbReference>
<dbReference type="GO" id="GO:0016491">
    <property type="term" value="F:oxidoreductase activity"/>
    <property type="evidence" value="ECO:0007669"/>
    <property type="project" value="UniProtKB-KW"/>
</dbReference>
<evidence type="ECO:0000313" key="8">
    <source>
        <dbReference type="EMBL" id="ACY13915.1"/>
    </source>
</evidence>
<evidence type="ECO:0000259" key="7">
    <source>
        <dbReference type="PROSITE" id="PS51085"/>
    </source>
</evidence>
<reference evidence="8 9" key="1">
    <citation type="journal article" date="2010" name="Stand. Genomic Sci.">
        <title>Complete genome sequence of Haliangium ochraceum type strain (SMP-2).</title>
        <authorList>
            <consortium name="US DOE Joint Genome Institute (JGI-PGF)"/>
            <person name="Ivanova N."/>
            <person name="Daum C."/>
            <person name="Lang E."/>
            <person name="Abt B."/>
            <person name="Kopitz M."/>
            <person name="Saunders E."/>
            <person name="Lapidus A."/>
            <person name="Lucas S."/>
            <person name="Glavina Del Rio T."/>
            <person name="Nolan M."/>
            <person name="Tice H."/>
            <person name="Copeland A."/>
            <person name="Cheng J.F."/>
            <person name="Chen F."/>
            <person name="Bruce D."/>
            <person name="Goodwin L."/>
            <person name="Pitluck S."/>
            <person name="Mavromatis K."/>
            <person name="Pati A."/>
            <person name="Mikhailova N."/>
            <person name="Chen A."/>
            <person name="Palaniappan K."/>
            <person name="Land M."/>
            <person name="Hauser L."/>
            <person name="Chang Y.J."/>
            <person name="Jeffries C.D."/>
            <person name="Detter J.C."/>
            <person name="Brettin T."/>
            <person name="Rohde M."/>
            <person name="Goker M."/>
            <person name="Bristow J."/>
            <person name="Markowitz V."/>
            <person name="Eisen J.A."/>
            <person name="Hugenholtz P."/>
            <person name="Kyrpides N.C."/>
            <person name="Klenk H.P."/>
        </authorList>
    </citation>
    <scope>NUCLEOTIDE SEQUENCE [LARGE SCALE GENOMIC DNA]</scope>
    <source>
        <strain evidence="9">DSM 14365 / CIP 107738 / JCM 11303 / AJ 13395 / SMP-2</strain>
    </source>
</reference>
<dbReference type="KEGG" id="hoh:Hoch_1361"/>
<keyword evidence="5" id="KW-0411">Iron-sulfur</keyword>
<dbReference type="SUPFAM" id="SSF47741">
    <property type="entry name" value="CO dehydrogenase ISP C-domain like"/>
    <property type="match status" value="1"/>
</dbReference>
<feature type="region of interest" description="Disordered" evidence="6">
    <location>
        <begin position="154"/>
        <end position="174"/>
    </location>
</feature>
<dbReference type="Proteomes" id="UP000001880">
    <property type="component" value="Chromosome"/>
</dbReference>
<dbReference type="EMBL" id="CP001804">
    <property type="protein sequence ID" value="ACY13915.1"/>
    <property type="molecule type" value="Genomic_DNA"/>
</dbReference>
<feature type="domain" description="2Fe-2S ferredoxin-type" evidence="7">
    <location>
        <begin position="5"/>
        <end position="81"/>
    </location>
</feature>
<dbReference type="RefSeq" id="WP_012826524.1">
    <property type="nucleotide sequence ID" value="NC_013440.1"/>
</dbReference>
<dbReference type="InterPro" id="IPR002888">
    <property type="entry name" value="2Fe-2S-bd"/>
</dbReference>
<dbReference type="Gene3D" id="1.10.150.120">
    <property type="entry name" value="[2Fe-2S]-binding domain"/>
    <property type="match status" value="1"/>
</dbReference>
<evidence type="ECO:0000256" key="2">
    <source>
        <dbReference type="ARBA" id="ARBA00022723"/>
    </source>
</evidence>
<dbReference type="InterPro" id="IPR036010">
    <property type="entry name" value="2Fe-2S_ferredoxin-like_sf"/>
</dbReference>